<dbReference type="Proteomes" id="UP000289738">
    <property type="component" value="Chromosome A07"/>
</dbReference>
<evidence type="ECO:0008006" key="4">
    <source>
        <dbReference type="Google" id="ProtNLM"/>
    </source>
</evidence>
<dbReference type="AlphaFoldDB" id="A0A445CGT1"/>
<accession>A0A445CGT1</accession>
<sequence length="250" mass="29248">MFVGCSFTGWHSNIKPTAFAIVEGETSEAWQFFIINLRQHIVTRDGVGLISDRHESIRSAIAHSNGAWSPPRAFHMFCISIESNFLRNFKAPYRIFEDGSRVRDALSTFMQAGLNELFTQKRAETEARINAGHVFSELVTSKLHANQRRLDWQLYVHDVYKMDRVRRVYRARFRPLENSTTWPVYHGPRFVGNPFLRRVCKGRPRMTRFLNEMDTRMLRDPRRCKQCRAKGHNRNRCRQRDGSSASPITQ</sequence>
<comment type="caution">
    <text evidence="2">The sequence shown here is derived from an EMBL/GenBank/DDBJ whole genome shotgun (WGS) entry which is preliminary data.</text>
</comment>
<evidence type="ECO:0000256" key="1">
    <source>
        <dbReference type="SAM" id="MobiDB-lite"/>
    </source>
</evidence>
<evidence type="ECO:0000313" key="3">
    <source>
        <dbReference type="Proteomes" id="UP000289738"/>
    </source>
</evidence>
<proteinExistence type="predicted"/>
<organism evidence="2 3">
    <name type="scientific">Arachis hypogaea</name>
    <name type="common">Peanut</name>
    <dbReference type="NCBI Taxonomy" id="3818"/>
    <lineage>
        <taxon>Eukaryota</taxon>
        <taxon>Viridiplantae</taxon>
        <taxon>Streptophyta</taxon>
        <taxon>Embryophyta</taxon>
        <taxon>Tracheophyta</taxon>
        <taxon>Spermatophyta</taxon>
        <taxon>Magnoliopsida</taxon>
        <taxon>eudicotyledons</taxon>
        <taxon>Gunneridae</taxon>
        <taxon>Pentapetalae</taxon>
        <taxon>rosids</taxon>
        <taxon>fabids</taxon>
        <taxon>Fabales</taxon>
        <taxon>Fabaceae</taxon>
        <taxon>Papilionoideae</taxon>
        <taxon>50 kb inversion clade</taxon>
        <taxon>dalbergioids sensu lato</taxon>
        <taxon>Dalbergieae</taxon>
        <taxon>Pterocarpus clade</taxon>
        <taxon>Arachis</taxon>
    </lineage>
</organism>
<feature type="region of interest" description="Disordered" evidence="1">
    <location>
        <begin position="231"/>
        <end position="250"/>
    </location>
</feature>
<evidence type="ECO:0000313" key="2">
    <source>
        <dbReference type="EMBL" id="RYR50107.1"/>
    </source>
</evidence>
<keyword evidence="3" id="KW-1185">Reference proteome</keyword>
<protein>
    <recommendedName>
        <fullName evidence="4">MULE transposase domain-containing protein</fullName>
    </recommendedName>
</protein>
<reference evidence="2 3" key="1">
    <citation type="submission" date="2019-01" db="EMBL/GenBank/DDBJ databases">
        <title>Sequencing of cultivated peanut Arachis hypogaea provides insights into genome evolution and oil improvement.</title>
        <authorList>
            <person name="Chen X."/>
        </authorList>
    </citation>
    <scope>NUCLEOTIDE SEQUENCE [LARGE SCALE GENOMIC DNA]</scope>
    <source>
        <strain evidence="3">cv. Fuhuasheng</strain>
        <tissue evidence="2">Leaves</tissue>
    </source>
</reference>
<gene>
    <name evidence="2" type="ORF">Ahy_A07g036684</name>
</gene>
<name>A0A445CGT1_ARAHY</name>
<dbReference type="EMBL" id="SDMP01000007">
    <property type="protein sequence ID" value="RYR50107.1"/>
    <property type="molecule type" value="Genomic_DNA"/>
</dbReference>